<keyword evidence="3" id="KW-1185">Reference proteome</keyword>
<evidence type="ECO:0000313" key="3">
    <source>
        <dbReference type="Proteomes" id="UP000270678"/>
    </source>
</evidence>
<feature type="domain" description="Cyclic-phosphate processing Receiver" evidence="1">
    <location>
        <begin position="2"/>
        <end position="85"/>
    </location>
</feature>
<dbReference type="Pfam" id="PF20274">
    <property type="entry name" value="cREC_REC"/>
    <property type="match status" value="1"/>
</dbReference>
<reference evidence="3" key="1">
    <citation type="submission" date="2018-12" db="EMBL/GenBank/DDBJ databases">
        <title>Complete genome sequence of Paenibacillus sp. MBLB1234.</title>
        <authorList>
            <person name="Nam Y.-D."/>
            <person name="Kang J."/>
            <person name="Chung W.-H."/>
            <person name="Park Y.S."/>
        </authorList>
    </citation>
    <scope>NUCLEOTIDE SEQUENCE [LARGE SCALE GENOMIC DNA]</scope>
    <source>
        <strain evidence="3">MBLB1234</strain>
    </source>
</reference>
<evidence type="ECO:0000313" key="2">
    <source>
        <dbReference type="EMBL" id="AZS14988.1"/>
    </source>
</evidence>
<dbReference type="OrthoDB" id="2614698at2"/>
<organism evidence="2 3">
    <name type="scientific">Paenibacillus lutimineralis</name>
    <dbReference type="NCBI Taxonomy" id="2707005"/>
    <lineage>
        <taxon>Bacteria</taxon>
        <taxon>Bacillati</taxon>
        <taxon>Bacillota</taxon>
        <taxon>Bacilli</taxon>
        <taxon>Bacillales</taxon>
        <taxon>Paenibacillaceae</taxon>
        <taxon>Paenibacillus</taxon>
    </lineage>
</organism>
<dbReference type="EMBL" id="CP034346">
    <property type="protein sequence ID" value="AZS14988.1"/>
    <property type="molecule type" value="Genomic_DNA"/>
</dbReference>
<dbReference type="Proteomes" id="UP000270678">
    <property type="component" value="Chromosome"/>
</dbReference>
<keyword evidence="2" id="KW-0131">Cell cycle</keyword>
<gene>
    <name evidence="2" type="ORF">EI981_11300</name>
</gene>
<sequence>MIHVYMDDFRRCPKGFTLARSVEECIELLRLTEVDILSLDHDMGPDEKTGTEVAVAIAREGLYPREIYLHTSSMCGKKSMYEILYQNKPEHVVLHNCPIPFERLDAIARQEEQRAGK</sequence>
<dbReference type="KEGG" id="plut:EI981_11300"/>
<proteinExistence type="predicted"/>
<evidence type="ECO:0000259" key="1">
    <source>
        <dbReference type="Pfam" id="PF20274"/>
    </source>
</evidence>
<accession>A0A3Q9IC85</accession>
<dbReference type="InterPro" id="IPR046909">
    <property type="entry name" value="cREC_REC"/>
</dbReference>
<dbReference type="AlphaFoldDB" id="A0A3Q9IC85"/>
<keyword evidence="2" id="KW-0132">Cell division</keyword>
<dbReference type="GO" id="GO:0051301">
    <property type="term" value="P:cell division"/>
    <property type="evidence" value="ECO:0007669"/>
    <property type="project" value="UniProtKB-KW"/>
</dbReference>
<name>A0A3Q9IC85_9BACL</name>
<protein>
    <submittedName>
        <fullName evidence="2">Cell division protein FtsJ</fullName>
    </submittedName>
</protein>